<keyword evidence="2" id="KW-0472">Membrane</keyword>
<organism evidence="3 4">
    <name type="scientific">Rubripirellula obstinata</name>
    <dbReference type="NCBI Taxonomy" id="406547"/>
    <lineage>
        <taxon>Bacteria</taxon>
        <taxon>Pseudomonadati</taxon>
        <taxon>Planctomycetota</taxon>
        <taxon>Planctomycetia</taxon>
        <taxon>Pirellulales</taxon>
        <taxon>Pirellulaceae</taxon>
        <taxon>Rubripirellula</taxon>
    </lineage>
</organism>
<keyword evidence="4" id="KW-1185">Reference proteome</keyword>
<feature type="transmembrane region" description="Helical" evidence="2">
    <location>
        <begin position="33"/>
        <end position="54"/>
    </location>
</feature>
<evidence type="ECO:0008006" key="5">
    <source>
        <dbReference type="Google" id="ProtNLM"/>
    </source>
</evidence>
<feature type="region of interest" description="Disordered" evidence="1">
    <location>
        <begin position="1"/>
        <end position="29"/>
    </location>
</feature>
<keyword evidence="2" id="KW-1133">Transmembrane helix</keyword>
<name>A0A5B1CKQ0_9BACT</name>
<evidence type="ECO:0000313" key="3">
    <source>
        <dbReference type="EMBL" id="KAA1260309.1"/>
    </source>
</evidence>
<keyword evidence="2" id="KW-0812">Transmembrane</keyword>
<sequence length="193" mass="21585">MADENNEPEVDGEETPQSSAAGGSGAGGSSSRVLIMAFVGVIVLLETAMFFFLVPSAEDVSALAEAKLIKSVQELDVESAEQATDENKPIEFQLGRYGEIFSPHDTVKNYRVEIDIYGLILTKNEEKMKEQFVEKEGRLRNAIRRKIRNSSMEELNENNHGMLERRILTECNHLLSEDMLLGVGFKAYQLIEQ</sequence>
<dbReference type="AlphaFoldDB" id="A0A5B1CKQ0"/>
<comment type="caution">
    <text evidence="3">The sequence shown here is derived from an EMBL/GenBank/DDBJ whole genome shotgun (WGS) entry which is preliminary data.</text>
</comment>
<accession>A0A5B1CKQ0</accession>
<dbReference type="OrthoDB" id="291666at2"/>
<dbReference type="Proteomes" id="UP000322699">
    <property type="component" value="Unassembled WGS sequence"/>
</dbReference>
<evidence type="ECO:0000313" key="4">
    <source>
        <dbReference type="Proteomes" id="UP000322699"/>
    </source>
</evidence>
<evidence type="ECO:0000256" key="1">
    <source>
        <dbReference type="SAM" id="MobiDB-lite"/>
    </source>
</evidence>
<dbReference type="EMBL" id="VRLW01000001">
    <property type="protein sequence ID" value="KAA1260309.1"/>
    <property type="molecule type" value="Genomic_DNA"/>
</dbReference>
<protein>
    <recommendedName>
        <fullName evidence="5">Flagellar protein FliL</fullName>
    </recommendedName>
</protein>
<evidence type="ECO:0000256" key="2">
    <source>
        <dbReference type="SAM" id="Phobius"/>
    </source>
</evidence>
<feature type="compositionally biased region" description="Acidic residues" evidence="1">
    <location>
        <begin position="1"/>
        <end position="14"/>
    </location>
</feature>
<dbReference type="RefSeq" id="WP_068259452.1">
    <property type="nucleotide sequence ID" value="NZ_LWSK01000010.1"/>
</dbReference>
<reference evidence="3 4" key="1">
    <citation type="submission" date="2019-08" db="EMBL/GenBank/DDBJ databases">
        <title>Deep-cultivation of Planctomycetes and their phenomic and genomic characterization uncovers novel biology.</title>
        <authorList>
            <person name="Wiegand S."/>
            <person name="Jogler M."/>
            <person name="Boedeker C."/>
            <person name="Pinto D."/>
            <person name="Vollmers J."/>
            <person name="Rivas-Marin E."/>
            <person name="Kohn T."/>
            <person name="Peeters S.H."/>
            <person name="Heuer A."/>
            <person name="Rast P."/>
            <person name="Oberbeckmann S."/>
            <person name="Bunk B."/>
            <person name="Jeske O."/>
            <person name="Meyerdierks A."/>
            <person name="Storesund J.E."/>
            <person name="Kallscheuer N."/>
            <person name="Luecker S."/>
            <person name="Lage O.M."/>
            <person name="Pohl T."/>
            <person name="Merkel B.J."/>
            <person name="Hornburger P."/>
            <person name="Mueller R.-W."/>
            <person name="Bruemmer F."/>
            <person name="Labrenz M."/>
            <person name="Spormann A.M."/>
            <person name="Op Den Camp H."/>
            <person name="Overmann J."/>
            <person name="Amann R."/>
            <person name="Jetten M.S.M."/>
            <person name="Mascher T."/>
            <person name="Medema M.H."/>
            <person name="Devos D.P."/>
            <person name="Kaster A.-K."/>
            <person name="Ovreas L."/>
            <person name="Rohde M."/>
            <person name="Galperin M.Y."/>
            <person name="Jogler C."/>
        </authorList>
    </citation>
    <scope>NUCLEOTIDE SEQUENCE [LARGE SCALE GENOMIC DNA]</scope>
    <source>
        <strain evidence="3 4">LF1</strain>
    </source>
</reference>
<proteinExistence type="predicted"/>
<gene>
    <name evidence="3" type="ORF">LF1_28480</name>
</gene>